<dbReference type="Gene3D" id="3.90.1720.10">
    <property type="entry name" value="endopeptidase domain like (from Nostoc punctiforme)"/>
    <property type="match status" value="1"/>
</dbReference>
<protein>
    <submittedName>
        <fullName evidence="1">Uncharacterized protein</fullName>
    </submittedName>
</protein>
<evidence type="ECO:0000313" key="2">
    <source>
        <dbReference type="Proteomes" id="UP001589818"/>
    </source>
</evidence>
<comment type="caution">
    <text evidence="1">The sequence shown here is derived from an EMBL/GenBank/DDBJ whole genome shotgun (WGS) entry which is preliminary data.</text>
</comment>
<dbReference type="InterPro" id="IPR038765">
    <property type="entry name" value="Papain-like_cys_pep_sf"/>
</dbReference>
<organism evidence="1 2">
    <name type="scientific">Paenibacillus mendelii</name>
    <dbReference type="NCBI Taxonomy" id="206163"/>
    <lineage>
        <taxon>Bacteria</taxon>
        <taxon>Bacillati</taxon>
        <taxon>Bacillota</taxon>
        <taxon>Bacilli</taxon>
        <taxon>Bacillales</taxon>
        <taxon>Paenibacillaceae</taxon>
        <taxon>Paenibacillus</taxon>
    </lineage>
</organism>
<evidence type="ECO:0000313" key="1">
    <source>
        <dbReference type="EMBL" id="MFC0392251.1"/>
    </source>
</evidence>
<dbReference type="SUPFAM" id="SSF54001">
    <property type="entry name" value="Cysteine proteinases"/>
    <property type="match status" value="1"/>
</dbReference>
<proteinExistence type="predicted"/>
<reference evidence="1 2" key="1">
    <citation type="submission" date="2024-09" db="EMBL/GenBank/DDBJ databases">
        <authorList>
            <person name="Sun Q."/>
            <person name="Mori K."/>
        </authorList>
    </citation>
    <scope>NUCLEOTIDE SEQUENCE [LARGE SCALE GENOMIC DNA]</scope>
    <source>
        <strain evidence="1 2">CCM 4839</strain>
    </source>
</reference>
<keyword evidence="2" id="KW-1185">Reference proteome</keyword>
<gene>
    <name evidence="1" type="ORF">ACFFJ8_12840</name>
</gene>
<accession>A0ABV6J8N6</accession>
<name>A0ABV6J8N6_9BACL</name>
<dbReference type="EMBL" id="JBHLVF010000017">
    <property type="protein sequence ID" value="MFC0392251.1"/>
    <property type="molecule type" value="Genomic_DNA"/>
</dbReference>
<sequence>MTHERRIYVLLTDTGTLFTKMIRMVTRFPLNHASIAFDRDLREVYSFGRKNPHNPLIGGFVKENVYDEWFDNVDCAVFSCTVDSSVYYRMQEQMEWYERNQALYKYNLLGLFGVVFNKEIERTNAYFCSQFVASVFEQNGLALADKTAGLITPGDIGQSKSLELEYIGELRQYTSRIMSETAFVKTA</sequence>
<dbReference type="Proteomes" id="UP001589818">
    <property type="component" value="Unassembled WGS sequence"/>
</dbReference>
<dbReference type="RefSeq" id="WP_204819360.1">
    <property type="nucleotide sequence ID" value="NZ_JANHOF010000003.1"/>
</dbReference>